<protein>
    <submittedName>
        <fullName evidence="2">Uncharacterized protein</fullName>
    </submittedName>
</protein>
<dbReference type="OrthoDB" id="5865042at2759"/>
<gene>
    <name evidence="2" type="ORF">CAMP_LOCUS16005</name>
</gene>
<dbReference type="AlphaFoldDB" id="A0A9P1N6X0"/>
<proteinExistence type="predicted"/>
<reference evidence="2" key="1">
    <citation type="submission" date="2022-11" db="EMBL/GenBank/DDBJ databases">
        <authorList>
            <person name="Kikuchi T."/>
        </authorList>
    </citation>
    <scope>NUCLEOTIDE SEQUENCE</scope>
    <source>
        <strain evidence="2">PS1010</strain>
    </source>
</reference>
<evidence type="ECO:0000313" key="3">
    <source>
        <dbReference type="Proteomes" id="UP001152747"/>
    </source>
</evidence>
<dbReference type="EMBL" id="CANHGI010000005">
    <property type="protein sequence ID" value="CAI5453368.1"/>
    <property type="molecule type" value="Genomic_DNA"/>
</dbReference>
<evidence type="ECO:0000313" key="2">
    <source>
        <dbReference type="EMBL" id="CAI5453368.1"/>
    </source>
</evidence>
<dbReference type="Proteomes" id="UP001152747">
    <property type="component" value="Unassembled WGS sequence"/>
</dbReference>
<keyword evidence="3" id="KW-1185">Reference proteome</keyword>
<comment type="caution">
    <text evidence="2">The sequence shown here is derived from an EMBL/GenBank/DDBJ whole genome shotgun (WGS) entry which is preliminary data.</text>
</comment>
<keyword evidence="1" id="KW-0732">Signal</keyword>
<feature type="chain" id="PRO_5040227658" evidence="1">
    <location>
        <begin position="21"/>
        <end position="72"/>
    </location>
</feature>
<sequence length="72" mass="8712">MARLLNLVTLLFFVIFQATCFNVQGANRLKKWYSWGNEIEVAKKWYDWQDIPTLQQQHQKRQNFNPDFSIFS</sequence>
<evidence type="ECO:0000256" key="1">
    <source>
        <dbReference type="SAM" id="SignalP"/>
    </source>
</evidence>
<name>A0A9P1N6X0_9PELO</name>
<organism evidence="2 3">
    <name type="scientific">Caenorhabditis angaria</name>
    <dbReference type="NCBI Taxonomy" id="860376"/>
    <lineage>
        <taxon>Eukaryota</taxon>
        <taxon>Metazoa</taxon>
        <taxon>Ecdysozoa</taxon>
        <taxon>Nematoda</taxon>
        <taxon>Chromadorea</taxon>
        <taxon>Rhabditida</taxon>
        <taxon>Rhabditina</taxon>
        <taxon>Rhabditomorpha</taxon>
        <taxon>Rhabditoidea</taxon>
        <taxon>Rhabditidae</taxon>
        <taxon>Peloderinae</taxon>
        <taxon>Caenorhabditis</taxon>
    </lineage>
</organism>
<accession>A0A9P1N6X0</accession>
<feature type="signal peptide" evidence="1">
    <location>
        <begin position="1"/>
        <end position="20"/>
    </location>
</feature>